<accession>A0A699H2E9</accession>
<gene>
    <name evidence="2" type="ORF">Tci_282909</name>
</gene>
<dbReference type="Pfam" id="PF01076">
    <property type="entry name" value="Mob_Pre"/>
    <property type="match status" value="1"/>
</dbReference>
<proteinExistence type="predicted"/>
<dbReference type="GO" id="GO:0003677">
    <property type="term" value="F:DNA binding"/>
    <property type="evidence" value="ECO:0007669"/>
    <property type="project" value="InterPro"/>
</dbReference>
<evidence type="ECO:0000313" key="2">
    <source>
        <dbReference type="EMBL" id="GEX10934.1"/>
    </source>
</evidence>
<comment type="caution">
    <text evidence="2">The sequence shown here is derived from an EMBL/GenBank/DDBJ whole genome shotgun (WGS) entry which is preliminary data.</text>
</comment>
<dbReference type="GO" id="GO:0006310">
    <property type="term" value="P:DNA recombination"/>
    <property type="evidence" value="ECO:0007669"/>
    <property type="project" value="InterPro"/>
</dbReference>
<evidence type="ECO:0008006" key="3">
    <source>
        <dbReference type="Google" id="ProtNLM"/>
    </source>
</evidence>
<protein>
    <recommendedName>
        <fullName evidence="3">Plasmid recombination enzyme</fullName>
    </recommendedName>
</protein>
<name>A0A699H2E9_TANCI</name>
<dbReference type="CDD" id="cd17242">
    <property type="entry name" value="MobM_relaxase"/>
    <property type="match status" value="1"/>
</dbReference>
<sequence length="385" mass="42136">MAFAILRIEKIKSAANAAAKTGHNYRLHPVANADESRQGLNQELVNHPQRPLWELAEARVAELGLKRLRADAVKAVEVLLTASPEAFPRDAQGQAVDMRGSAWLAANQQFLTERFGGANLVALTLHQDEQTPHLHAVIVPATADGRLSARDVFNPASLRQLQTDYSLAMQAAGFAVQRGIEGSTAKHESLRAYYGARQASAEQLASLTPEQVAAVAATSLHAQQRQRVQQQQLATVQALQQQTFAQLQAEQTKRAAQERSLTTWAVRYAQGEDMSKFQQGGQEEREKVRRQVEAQLAPLLARPGVTMQDVVTHLQTAGYPLVQGAGKAPQLAHQASGARFGLAEVQPNGHSLFDYLLALNRAQELEKKERAAQAQEKPKGPRPKF</sequence>
<dbReference type="EMBL" id="BKCJ010089971">
    <property type="protein sequence ID" value="GEX10934.1"/>
    <property type="molecule type" value="Genomic_DNA"/>
</dbReference>
<dbReference type="AlphaFoldDB" id="A0A699H2E9"/>
<feature type="region of interest" description="Disordered" evidence="1">
    <location>
        <begin position="366"/>
        <end position="385"/>
    </location>
</feature>
<dbReference type="Gene3D" id="3.30.930.30">
    <property type="match status" value="1"/>
</dbReference>
<organism evidence="2">
    <name type="scientific">Tanacetum cinerariifolium</name>
    <name type="common">Dalmatian daisy</name>
    <name type="synonym">Chrysanthemum cinerariifolium</name>
    <dbReference type="NCBI Taxonomy" id="118510"/>
    <lineage>
        <taxon>Eukaryota</taxon>
        <taxon>Viridiplantae</taxon>
        <taxon>Streptophyta</taxon>
        <taxon>Embryophyta</taxon>
        <taxon>Tracheophyta</taxon>
        <taxon>Spermatophyta</taxon>
        <taxon>Magnoliopsida</taxon>
        <taxon>eudicotyledons</taxon>
        <taxon>Gunneridae</taxon>
        <taxon>Pentapetalae</taxon>
        <taxon>asterids</taxon>
        <taxon>campanulids</taxon>
        <taxon>Asterales</taxon>
        <taxon>Asteraceae</taxon>
        <taxon>Asteroideae</taxon>
        <taxon>Anthemideae</taxon>
        <taxon>Anthemidinae</taxon>
        <taxon>Tanacetum</taxon>
    </lineage>
</organism>
<dbReference type="InterPro" id="IPR001668">
    <property type="entry name" value="Mob_Pre"/>
</dbReference>
<dbReference type="NCBIfam" id="NF041497">
    <property type="entry name" value="MobV"/>
    <property type="match status" value="1"/>
</dbReference>
<reference evidence="2" key="1">
    <citation type="journal article" date="2019" name="Sci. Rep.">
        <title>Draft genome of Tanacetum cinerariifolium, the natural source of mosquito coil.</title>
        <authorList>
            <person name="Yamashiro T."/>
            <person name="Shiraishi A."/>
            <person name="Satake H."/>
            <person name="Nakayama K."/>
        </authorList>
    </citation>
    <scope>NUCLEOTIDE SEQUENCE</scope>
</reference>
<feature type="compositionally biased region" description="Basic and acidic residues" evidence="1">
    <location>
        <begin position="366"/>
        <end position="379"/>
    </location>
</feature>
<evidence type="ECO:0000256" key="1">
    <source>
        <dbReference type="SAM" id="MobiDB-lite"/>
    </source>
</evidence>